<dbReference type="OrthoDB" id="10388775at2759"/>
<organism evidence="2">
    <name type="scientific">Rhodotorula toruloides</name>
    <name type="common">Yeast</name>
    <name type="synonym">Rhodosporidium toruloides</name>
    <dbReference type="NCBI Taxonomy" id="5286"/>
    <lineage>
        <taxon>Eukaryota</taxon>
        <taxon>Fungi</taxon>
        <taxon>Dikarya</taxon>
        <taxon>Basidiomycota</taxon>
        <taxon>Pucciniomycotina</taxon>
        <taxon>Microbotryomycetes</taxon>
        <taxon>Sporidiobolales</taxon>
        <taxon>Sporidiobolaceae</taxon>
        <taxon>Rhodotorula</taxon>
    </lineage>
</organism>
<sequence length="501" mass="52867">MAAAVLAPPAPLHPDPGALYDSDDLLALRVLDGAGAELHSADYTDDLEDLVSLSVAQHLRSKRSHQGLLSSRPSTILPASDRDSTTQNYPRPNPVNTAVQSFGSSVRQQDESRPLAIERGGQRSLVTLDSSREASDDQSRPSPDRPQARHIGSNSPTEAEPAEAEWETLQVGGTSPSASPPSALHDAHFTSAAAFSSGKGPTDSRNGRIRRRAVTHSPSSFLSSNQTSTATRSDPASQNRESASSTPTPISRSQPRRKSLATASSAAHRHGGRPAAFPPASSPHRPDVAALHASERASPDMPHWADSPAPLIYRTSKGDLDYGDATSGTRPLRPSDRVLPAVARRLEAERLRALAQGDEGAAHRLLVSEWGADGSPRRAVELQVVPKRERPEPNCQRADAIEAAVDSGPSLAAPSSPPSTLSTPAAIQQTRLPPASIVRDSSVRRSDQPAPPLLAKTDSKQPPATAHPAFDKPVVGVQPSPPLVDSGHDAQEAGCCRCVVS</sequence>
<gene>
    <name evidence="2" type="ORF">RHTO0S_12e02058g</name>
</gene>
<proteinExistence type="predicted"/>
<reference evidence="2" key="1">
    <citation type="journal article" date="2014" name="Genome Announc.">
        <title>Draft genome sequence of Rhodosporidium toruloides CECT1137, an oleaginous yeast of biotechnological interest.</title>
        <authorList>
            <person name="Morin N."/>
            <person name="Calcas X."/>
            <person name="Devillers H."/>
            <person name="Durrens P."/>
            <person name="Sherman D.J."/>
            <person name="Nicaud J.-M."/>
            <person name="Neuveglise C."/>
        </authorList>
    </citation>
    <scope>NUCLEOTIDE SEQUENCE</scope>
    <source>
        <strain evidence="2">CECT1137</strain>
    </source>
</reference>
<feature type="compositionally biased region" description="Low complexity" evidence="1">
    <location>
        <begin position="409"/>
        <end position="426"/>
    </location>
</feature>
<feature type="compositionally biased region" description="Basic and acidic residues" evidence="1">
    <location>
        <begin position="130"/>
        <end position="147"/>
    </location>
</feature>
<evidence type="ECO:0000256" key="1">
    <source>
        <dbReference type="SAM" id="MobiDB-lite"/>
    </source>
</evidence>
<name>A0A061BED4_RHOTO</name>
<evidence type="ECO:0000313" key="2">
    <source>
        <dbReference type="EMBL" id="CDR46250.1"/>
    </source>
</evidence>
<feature type="region of interest" description="Disordered" evidence="1">
    <location>
        <begin position="384"/>
        <end position="491"/>
    </location>
</feature>
<accession>A0A061BED4</accession>
<dbReference type="AlphaFoldDB" id="A0A061BED4"/>
<feature type="compositionally biased region" description="Polar residues" evidence="1">
    <location>
        <begin position="85"/>
        <end position="107"/>
    </location>
</feature>
<protein>
    <submittedName>
        <fullName evidence="2">RHTO0S12e02058g1_1</fullName>
    </submittedName>
</protein>
<feature type="region of interest" description="Disordered" evidence="1">
    <location>
        <begin position="61"/>
        <end position="310"/>
    </location>
</feature>
<feature type="compositionally biased region" description="Polar residues" evidence="1">
    <location>
        <begin position="216"/>
        <end position="253"/>
    </location>
</feature>
<dbReference type="EMBL" id="LK052947">
    <property type="protein sequence ID" value="CDR46250.1"/>
    <property type="molecule type" value="Genomic_DNA"/>
</dbReference>